<dbReference type="Gene3D" id="4.10.280.10">
    <property type="entry name" value="Helix-loop-helix DNA-binding domain"/>
    <property type="match status" value="1"/>
</dbReference>
<dbReference type="GO" id="GO:0005634">
    <property type="term" value="C:nucleus"/>
    <property type="evidence" value="ECO:0007669"/>
    <property type="project" value="TreeGrafter"/>
</dbReference>
<dbReference type="SUPFAM" id="SSF47459">
    <property type="entry name" value="HLH, helix-loop-helix DNA-binding domain"/>
    <property type="match status" value="1"/>
</dbReference>
<dbReference type="EMBL" id="QCYY01002209">
    <property type="protein sequence ID" value="ROT72092.1"/>
    <property type="molecule type" value="Genomic_DNA"/>
</dbReference>
<dbReference type="GO" id="GO:0070888">
    <property type="term" value="F:E-box binding"/>
    <property type="evidence" value="ECO:0007669"/>
    <property type="project" value="TreeGrafter"/>
</dbReference>
<protein>
    <recommendedName>
        <fullName evidence="2">BHLH domain-containing protein</fullName>
    </recommendedName>
</protein>
<dbReference type="GO" id="GO:0007423">
    <property type="term" value="P:sensory organ development"/>
    <property type="evidence" value="ECO:0007669"/>
    <property type="project" value="TreeGrafter"/>
</dbReference>
<dbReference type="STRING" id="6689.A0A423T6I1"/>
<gene>
    <name evidence="3" type="ORF">C7M84_009551</name>
</gene>
<evidence type="ECO:0000259" key="2">
    <source>
        <dbReference type="PROSITE" id="PS50888"/>
    </source>
</evidence>
<dbReference type="PROSITE" id="PS50888">
    <property type="entry name" value="BHLH"/>
    <property type="match status" value="1"/>
</dbReference>
<feature type="domain" description="BHLH" evidence="2">
    <location>
        <begin position="62"/>
        <end position="114"/>
    </location>
</feature>
<feature type="region of interest" description="Disordered" evidence="1">
    <location>
        <begin position="34"/>
        <end position="56"/>
    </location>
</feature>
<dbReference type="SMART" id="SM00353">
    <property type="entry name" value="HLH"/>
    <property type="match status" value="1"/>
</dbReference>
<dbReference type="GO" id="GO:0061564">
    <property type="term" value="P:axon development"/>
    <property type="evidence" value="ECO:0007669"/>
    <property type="project" value="TreeGrafter"/>
</dbReference>
<dbReference type="AlphaFoldDB" id="A0A423T6I1"/>
<dbReference type="GO" id="GO:0000981">
    <property type="term" value="F:DNA-binding transcription factor activity, RNA polymerase II-specific"/>
    <property type="evidence" value="ECO:0007669"/>
    <property type="project" value="TreeGrafter"/>
</dbReference>
<dbReference type="InterPro" id="IPR011598">
    <property type="entry name" value="bHLH_dom"/>
</dbReference>
<dbReference type="GO" id="GO:0045944">
    <property type="term" value="P:positive regulation of transcription by RNA polymerase II"/>
    <property type="evidence" value="ECO:0007669"/>
    <property type="project" value="TreeGrafter"/>
</dbReference>
<dbReference type="InterPro" id="IPR036638">
    <property type="entry name" value="HLH_DNA-bd_sf"/>
</dbReference>
<dbReference type="Proteomes" id="UP000283509">
    <property type="component" value="Unassembled WGS sequence"/>
</dbReference>
<dbReference type="CDD" id="cd19712">
    <property type="entry name" value="bHLH_TS_dimmed_like"/>
    <property type="match status" value="1"/>
</dbReference>
<feature type="region of interest" description="Disordered" evidence="1">
    <location>
        <begin position="130"/>
        <end position="149"/>
    </location>
</feature>
<accession>A0A423T6I1</accession>
<comment type="caution">
    <text evidence="3">The sequence shown here is derived from an EMBL/GenBank/DDBJ whole genome shotgun (WGS) entry which is preliminary data.</text>
</comment>
<reference evidence="3 4" key="2">
    <citation type="submission" date="2019-01" db="EMBL/GenBank/DDBJ databases">
        <title>The decoding of complex shrimp genome reveals the adaptation for benthos swimmer, frequently molting mechanism and breeding impact on genome.</title>
        <authorList>
            <person name="Sun Y."/>
            <person name="Gao Y."/>
            <person name="Yu Y."/>
        </authorList>
    </citation>
    <scope>NUCLEOTIDE SEQUENCE [LARGE SCALE GENOMIC DNA]</scope>
    <source>
        <tissue evidence="3">Muscle</tissue>
    </source>
</reference>
<reference evidence="3 4" key="1">
    <citation type="submission" date="2018-04" db="EMBL/GenBank/DDBJ databases">
        <authorList>
            <person name="Zhang X."/>
            <person name="Yuan J."/>
            <person name="Li F."/>
            <person name="Xiang J."/>
        </authorList>
    </citation>
    <scope>NUCLEOTIDE SEQUENCE [LARGE SCALE GENOMIC DNA]</scope>
    <source>
        <tissue evidence="3">Muscle</tissue>
    </source>
</reference>
<name>A0A423T6I1_PENVA</name>
<proteinExistence type="predicted"/>
<evidence type="ECO:0000313" key="4">
    <source>
        <dbReference type="Proteomes" id="UP000283509"/>
    </source>
</evidence>
<dbReference type="Pfam" id="PF00010">
    <property type="entry name" value="HLH"/>
    <property type="match status" value="1"/>
</dbReference>
<dbReference type="PANTHER" id="PTHR19290:SF167">
    <property type="entry name" value="PROTEIN DIMMED"/>
    <property type="match status" value="1"/>
</dbReference>
<sequence length="248" mass="28482">MGAVLTYDGRRCRRRRGHSPHVVTFFSATCRKRKKTNLSGSTGPSRRGKKRRSGISARERNLRRLESNERERMRMHSLNKAFQELREVIPHVKMDRRLSKIETLTLAKHYIMALTNTVCDMRGDEKPYNKAPRFRWKPKPAASHGSRSRSNGLRFLSHYEENWKYCGVGAWQSPSHTMVIFHSGPSIPCYNVLLNVIKYVDVTLVPRPQSENVLSSGSNHICKGLAHLIVAPSGTLWEYDLTQLNLIQ</sequence>
<evidence type="ECO:0000256" key="1">
    <source>
        <dbReference type="SAM" id="MobiDB-lite"/>
    </source>
</evidence>
<evidence type="ECO:0000313" key="3">
    <source>
        <dbReference type="EMBL" id="ROT72092.1"/>
    </source>
</evidence>
<organism evidence="3 4">
    <name type="scientific">Penaeus vannamei</name>
    <name type="common">Whiteleg shrimp</name>
    <name type="synonym">Litopenaeus vannamei</name>
    <dbReference type="NCBI Taxonomy" id="6689"/>
    <lineage>
        <taxon>Eukaryota</taxon>
        <taxon>Metazoa</taxon>
        <taxon>Ecdysozoa</taxon>
        <taxon>Arthropoda</taxon>
        <taxon>Crustacea</taxon>
        <taxon>Multicrustacea</taxon>
        <taxon>Malacostraca</taxon>
        <taxon>Eumalacostraca</taxon>
        <taxon>Eucarida</taxon>
        <taxon>Decapoda</taxon>
        <taxon>Dendrobranchiata</taxon>
        <taxon>Penaeoidea</taxon>
        <taxon>Penaeidae</taxon>
        <taxon>Penaeus</taxon>
    </lineage>
</organism>
<dbReference type="GO" id="GO:0046983">
    <property type="term" value="F:protein dimerization activity"/>
    <property type="evidence" value="ECO:0007669"/>
    <property type="project" value="InterPro"/>
</dbReference>
<dbReference type="PANTHER" id="PTHR19290">
    <property type="entry name" value="BASIC HELIX-LOOP-HELIX PROTEIN NEUROGENIN-RELATED"/>
    <property type="match status" value="1"/>
</dbReference>
<dbReference type="OrthoDB" id="10039134at2759"/>
<dbReference type="InterPro" id="IPR050359">
    <property type="entry name" value="bHLH_transcription_factors"/>
</dbReference>
<keyword evidence="4" id="KW-1185">Reference proteome</keyword>